<name>A0AAN8N3Y4_9PEZI</name>
<evidence type="ECO:0000313" key="2">
    <source>
        <dbReference type="EMBL" id="KAK6350585.1"/>
    </source>
</evidence>
<sequence length="532" mass="59147">MIKNKITNKITSILVYIAVANAYTIKFDVLGYKPIFSADGKTIINKQVLDQYVAYEAAYRQAQKEGVEEPGEFKVNWSEVQAERVPEVIQHNIPGRVGRERCFNIIPPIFTSSTPEVTRKDRFKVNNLVAGHGREYFPPYPLLNLQQQWEKPSTLDKAPYLMQGVASELPKVEITGITISSRIDPEALETIGPAGPPPLAIALYARRDCLSKSLNHSPDAVIRYFDGEGTQFVSINKLHPDTGILEAQSWEELDQTSDWWSTAIGEAPVPRTTQTNTGGLTLRPAVSTGSDKTAGSNDSGDKLTPTRAHVGDAYLSAKGGPPEYKKDVVEIGEDFEFYMQDDALDSMQSMKRMWPGIEDYGYGGPNKLDPRVKATGSEYLTSDWIPEATYDSETEEVDPGRGKPESDFSPSQKGKIGPSEFLLYNPLSDPLPRERIREREPLLNEGDKSDDSVLPPLIPDSSSDNELPLQAQDVSELWAQSNTNTITDPEFEALDLYRFRSGGMTSGGSNPEEDVRLDILEEDYVNELDELE</sequence>
<reference evidence="2 3" key="1">
    <citation type="submission" date="2019-10" db="EMBL/GenBank/DDBJ databases">
        <authorList>
            <person name="Palmer J.M."/>
        </authorList>
    </citation>
    <scope>NUCLEOTIDE SEQUENCE [LARGE SCALE GENOMIC DNA]</scope>
    <source>
        <strain evidence="2 3">TWF718</strain>
    </source>
</reference>
<keyword evidence="3" id="KW-1185">Reference proteome</keyword>
<feature type="region of interest" description="Disordered" evidence="1">
    <location>
        <begin position="269"/>
        <end position="306"/>
    </location>
</feature>
<feature type="compositionally biased region" description="Polar residues" evidence="1">
    <location>
        <begin position="287"/>
        <end position="298"/>
    </location>
</feature>
<feature type="compositionally biased region" description="Basic and acidic residues" evidence="1">
    <location>
        <begin position="431"/>
        <end position="451"/>
    </location>
</feature>
<organism evidence="2 3">
    <name type="scientific">Orbilia javanica</name>
    <dbReference type="NCBI Taxonomy" id="47235"/>
    <lineage>
        <taxon>Eukaryota</taxon>
        <taxon>Fungi</taxon>
        <taxon>Dikarya</taxon>
        <taxon>Ascomycota</taxon>
        <taxon>Pezizomycotina</taxon>
        <taxon>Orbiliomycetes</taxon>
        <taxon>Orbiliales</taxon>
        <taxon>Orbiliaceae</taxon>
        <taxon>Orbilia</taxon>
    </lineage>
</organism>
<feature type="region of interest" description="Disordered" evidence="1">
    <location>
        <begin position="384"/>
        <end position="466"/>
    </location>
</feature>
<dbReference type="AlphaFoldDB" id="A0AAN8N3Y4"/>
<dbReference type="EMBL" id="JAVHNR010000002">
    <property type="protein sequence ID" value="KAK6350585.1"/>
    <property type="molecule type" value="Genomic_DNA"/>
</dbReference>
<dbReference type="Proteomes" id="UP001313282">
    <property type="component" value="Unassembled WGS sequence"/>
</dbReference>
<gene>
    <name evidence="2" type="ORF">TWF718_003774</name>
</gene>
<accession>A0AAN8N3Y4</accession>
<protein>
    <submittedName>
        <fullName evidence="2">Uncharacterized protein</fullName>
    </submittedName>
</protein>
<evidence type="ECO:0000313" key="3">
    <source>
        <dbReference type="Proteomes" id="UP001313282"/>
    </source>
</evidence>
<evidence type="ECO:0000256" key="1">
    <source>
        <dbReference type="SAM" id="MobiDB-lite"/>
    </source>
</evidence>
<proteinExistence type="predicted"/>
<comment type="caution">
    <text evidence="2">The sequence shown here is derived from an EMBL/GenBank/DDBJ whole genome shotgun (WGS) entry which is preliminary data.</text>
</comment>